<dbReference type="EMBL" id="BLLF01001049">
    <property type="protein sequence ID" value="GFH16768.1"/>
    <property type="molecule type" value="Genomic_DNA"/>
</dbReference>
<proteinExistence type="predicted"/>
<protein>
    <submittedName>
        <fullName evidence="2">Uncharacterized protein</fullName>
    </submittedName>
</protein>
<accession>A0A699ZCN1</accession>
<keyword evidence="3" id="KW-1185">Reference proteome</keyword>
<feature type="region of interest" description="Disordered" evidence="1">
    <location>
        <begin position="39"/>
        <end position="67"/>
    </location>
</feature>
<sequence length="67" mass="7310">MLHTSPLTTAATFASGVFEADQNEVRSRSMMRVSLRKELSTASMRLPQPQKQGGTFPSAFKPDLTAP</sequence>
<reference evidence="2 3" key="1">
    <citation type="submission" date="2020-02" db="EMBL/GenBank/DDBJ databases">
        <title>Draft genome sequence of Haematococcus lacustris strain NIES-144.</title>
        <authorList>
            <person name="Morimoto D."/>
            <person name="Nakagawa S."/>
            <person name="Yoshida T."/>
            <person name="Sawayama S."/>
        </authorList>
    </citation>
    <scope>NUCLEOTIDE SEQUENCE [LARGE SCALE GENOMIC DNA]</scope>
    <source>
        <strain evidence="2 3">NIES-144</strain>
    </source>
</reference>
<evidence type="ECO:0000313" key="2">
    <source>
        <dbReference type="EMBL" id="GFH16768.1"/>
    </source>
</evidence>
<comment type="caution">
    <text evidence="2">The sequence shown here is derived from an EMBL/GenBank/DDBJ whole genome shotgun (WGS) entry which is preliminary data.</text>
</comment>
<name>A0A699ZCN1_HAELA</name>
<dbReference type="Proteomes" id="UP000485058">
    <property type="component" value="Unassembled WGS sequence"/>
</dbReference>
<evidence type="ECO:0000313" key="3">
    <source>
        <dbReference type="Proteomes" id="UP000485058"/>
    </source>
</evidence>
<evidence type="ECO:0000256" key="1">
    <source>
        <dbReference type="SAM" id="MobiDB-lite"/>
    </source>
</evidence>
<organism evidence="2 3">
    <name type="scientific">Haematococcus lacustris</name>
    <name type="common">Green alga</name>
    <name type="synonym">Haematococcus pluvialis</name>
    <dbReference type="NCBI Taxonomy" id="44745"/>
    <lineage>
        <taxon>Eukaryota</taxon>
        <taxon>Viridiplantae</taxon>
        <taxon>Chlorophyta</taxon>
        <taxon>core chlorophytes</taxon>
        <taxon>Chlorophyceae</taxon>
        <taxon>CS clade</taxon>
        <taxon>Chlamydomonadales</taxon>
        <taxon>Haematococcaceae</taxon>
        <taxon>Haematococcus</taxon>
    </lineage>
</organism>
<dbReference type="AlphaFoldDB" id="A0A699ZCN1"/>
<gene>
    <name evidence="2" type="ORF">HaLaN_13259</name>
</gene>